<organism evidence="2 3">
    <name type="scientific">Nitrosotalea devaniterrae</name>
    <dbReference type="NCBI Taxonomy" id="1078905"/>
    <lineage>
        <taxon>Archaea</taxon>
        <taxon>Nitrososphaerota</taxon>
        <taxon>Nitrososphaeria</taxon>
        <taxon>Nitrosotaleales</taxon>
        <taxon>Nitrosotaleaceae</taxon>
        <taxon>Nitrosotalea</taxon>
    </lineage>
</organism>
<feature type="transmembrane region" description="Helical" evidence="1">
    <location>
        <begin position="9"/>
        <end position="29"/>
    </location>
</feature>
<gene>
    <name evidence="2" type="ORF">NDEV_0591</name>
</gene>
<keyword evidence="3" id="KW-1185">Reference proteome</keyword>
<keyword evidence="1" id="KW-0812">Transmembrane</keyword>
<evidence type="ECO:0000313" key="3">
    <source>
        <dbReference type="Proteomes" id="UP000196239"/>
    </source>
</evidence>
<dbReference type="EMBL" id="LN890280">
    <property type="protein sequence ID" value="CUR51356.1"/>
    <property type="molecule type" value="Genomic_DNA"/>
</dbReference>
<reference evidence="3" key="1">
    <citation type="submission" date="2015-10" db="EMBL/GenBank/DDBJ databases">
        <authorList>
            <person name="Lehtovirta-Morley L.E."/>
            <person name="Vieille C."/>
        </authorList>
    </citation>
    <scope>NUCLEOTIDE SEQUENCE [LARGE SCALE GENOMIC DNA]</scope>
</reference>
<dbReference type="Proteomes" id="UP000196239">
    <property type="component" value="Chromosome 1"/>
</dbReference>
<accession>A0A128A1W9</accession>
<evidence type="ECO:0000313" key="2">
    <source>
        <dbReference type="EMBL" id="CUR51356.1"/>
    </source>
</evidence>
<dbReference type="AlphaFoldDB" id="A0A128A1W9"/>
<keyword evidence="1" id="KW-0472">Membrane</keyword>
<keyword evidence="1" id="KW-1133">Transmembrane helix</keyword>
<name>A0A128A1W9_9ARCH</name>
<protein>
    <submittedName>
        <fullName evidence="2">Uncharacterized protein</fullName>
    </submittedName>
</protein>
<sequence length="359" mass="40847">MKTLHFSKFSIFMITIVTFAIVVYGIIVLTSPPTTSEKNDRIYLHSSNYPGSSGSSEGYVKISDMMPNDVGYFMYPSSYNFSDSANAYQRFLLIRLPSWLGGDKNDISSYRAYSILDLDSHCMLKYWPQPGRQQIQDVCHFEEYRTIDGASYFFGMKAMAKPIENALPELDLGVDDSGYIYVKTPTWTVDKNGLIGDGRHLSKDQVLNSSKFLLGKYRSQSKIPVQIPLSLEDGSFLIDISYDANEAYFRYTLDKPTISTPHIDISYCNCTGLSKNDFSYYDIIKYAQAWQFGNHVVYSHAAYADVKGNPPDYVFEFYQDGYHVIFNSMMPFDYGMKMTLDTFFNGTKLSDIEQGSIGK</sequence>
<evidence type="ECO:0000256" key="1">
    <source>
        <dbReference type="SAM" id="Phobius"/>
    </source>
</evidence>
<proteinExistence type="predicted"/>
<dbReference type="KEGG" id="ndv:NDEV_0591"/>